<dbReference type="Proteomes" id="UP001187192">
    <property type="component" value="Unassembled WGS sequence"/>
</dbReference>
<gene>
    <name evidence="1" type="ORF">TIFTF001_024094</name>
</gene>
<dbReference type="EMBL" id="BTGU01000054">
    <property type="protein sequence ID" value="GMN54975.1"/>
    <property type="molecule type" value="Genomic_DNA"/>
</dbReference>
<protein>
    <submittedName>
        <fullName evidence="1">Uncharacterized protein</fullName>
    </submittedName>
</protein>
<sequence>MTAVCVFIKYNVRSVVGLRDQEKTIVMGYVVEPGMPHSVAEAIPPEVGESNHIHVQPSRIGGQSDEAVQPIAVNNFILHPIPSPIVDLDLHIKDGLEEQDEFLNNKLGINHDDCNVGEFNVEEAAHDSNERSIAGSIGAQSVSIELELELFMYLAVMIFLAQ</sequence>
<proteinExistence type="predicted"/>
<dbReference type="AlphaFoldDB" id="A0AA88AMS2"/>
<reference evidence="1" key="1">
    <citation type="submission" date="2023-07" db="EMBL/GenBank/DDBJ databases">
        <title>draft genome sequence of fig (Ficus carica).</title>
        <authorList>
            <person name="Takahashi T."/>
            <person name="Nishimura K."/>
        </authorList>
    </citation>
    <scope>NUCLEOTIDE SEQUENCE</scope>
</reference>
<comment type="caution">
    <text evidence="1">The sequence shown here is derived from an EMBL/GenBank/DDBJ whole genome shotgun (WGS) entry which is preliminary data.</text>
</comment>
<evidence type="ECO:0000313" key="1">
    <source>
        <dbReference type="EMBL" id="GMN54975.1"/>
    </source>
</evidence>
<evidence type="ECO:0000313" key="2">
    <source>
        <dbReference type="Proteomes" id="UP001187192"/>
    </source>
</evidence>
<accession>A0AA88AMS2</accession>
<name>A0AA88AMS2_FICCA</name>
<keyword evidence="2" id="KW-1185">Reference proteome</keyword>
<organism evidence="1 2">
    <name type="scientific">Ficus carica</name>
    <name type="common">Common fig</name>
    <dbReference type="NCBI Taxonomy" id="3494"/>
    <lineage>
        <taxon>Eukaryota</taxon>
        <taxon>Viridiplantae</taxon>
        <taxon>Streptophyta</taxon>
        <taxon>Embryophyta</taxon>
        <taxon>Tracheophyta</taxon>
        <taxon>Spermatophyta</taxon>
        <taxon>Magnoliopsida</taxon>
        <taxon>eudicotyledons</taxon>
        <taxon>Gunneridae</taxon>
        <taxon>Pentapetalae</taxon>
        <taxon>rosids</taxon>
        <taxon>fabids</taxon>
        <taxon>Rosales</taxon>
        <taxon>Moraceae</taxon>
        <taxon>Ficeae</taxon>
        <taxon>Ficus</taxon>
    </lineage>
</organism>